<comment type="similarity">
    <text evidence="1">Belongs to the Hha/YmoA/Cnu family.</text>
</comment>
<dbReference type="Pfam" id="PF05321">
    <property type="entry name" value="HHA"/>
    <property type="match status" value="1"/>
</dbReference>
<dbReference type="RefSeq" id="WP_306415735.1">
    <property type="nucleotide sequence ID" value="NZ_CAJVFK010000031.1"/>
</dbReference>
<proteinExistence type="inferred from homology"/>
<evidence type="ECO:0000313" key="2">
    <source>
        <dbReference type="EMBL" id="SPE02276.1"/>
    </source>
</evidence>
<dbReference type="InterPro" id="IPR036666">
    <property type="entry name" value="HHA_sf"/>
</dbReference>
<dbReference type="AlphaFoldDB" id="A0A2P9EFW9"/>
<dbReference type="SUPFAM" id="SSF68989">
    <property type="entry name" value="Hemolysin expression modulating protein HHA"/>
    <property type="match status" value="1"/>
</dbReference>
<keyword evidence="2" id="KW-0614">Plasmid</keyword>
<sequence length="133" mass="15443">MKSVTIEAKTFAEMLGITEGELIFAIKTTGTFKNKTIPQPHETHKSNNRFLYSDVMKFIESIKDKENLQKKYLMRFRRCSSLDTLEKVFDSLRDKLSGKELDAMMSASDHRRAEITHNTLWDKVPASAWRNVK</sequence>
<accession>A0A2P9EFW9</accession>
<evidence type="ECO:0000256" key="1">
    <source>
        <dbReference type="ARBA" id="ARBA00010526"/>
    </source>
</evidence>
<dbReference type="InterPro" id="IPR007985">
    <property type="entry name" value="Hemolysn_expr_modulating_HHA"/>
</dbReference>
<reference evidence="2" key="1">
    <citation type="submission" date="2018-02" db="EMBL/GenBank/DDBJ databases">
        <authorList>
            <person name="Cohen D.B."/>
            <person name="Kent A.D."/>
        </authorList>
    </citation>
    <scope>NUCLEOTIDE SEQUENCE</scope>
    <source>
        <strain evidence="2">RPC3</strain>
    </source>
</reference>
<dbReference type="Gene3D" id="1.20.1280.40">
    <property type="entry name" value="HHA"/>
    <property type="match status" value="1"/>
</dbReference>
<name>A0A2P9EFW9_ECOLX</name>
<gene>
    <name evidence="2" type="ORF">RCS69_PI0040</name>
</gene>
<geneLocation type="plasmid" evidence="2">
    <name>RCS69_pI</name>
</geneLocation>
<organism evidence="2">
    <name type="scientific">Escherichia coli</name>
    <dbReference type="NCBI Taxonomy" id="562"/>
    <lineage>
        <taxon>Bacteria</taxon>
        <taxon>Pseudomonadati</taxon>
        <taxon>Pseudomonadota</taxon>
        <taxon>Gammaproteobacteria</taxon>
        <taxon>Enterobacterales</taxon>
        <taxon>Enterobacteriaceae</taxon>
        <taxon>Escherichia</taxon>
    </lineage>
</organism>
<dbReference type="EMBL" id="LT985287">
    <property type="protein sequence ID" value="SPE02276.1"/>
    <property type="molecule type" value="Genomic_DNA"/>
</dbReference>
<evidence type="ECO:0008006" key="3">
    <source>
        <dbReference type="Google" id="ProtNLM"/>
    </source>
</evidence>
<protein>
    <recommendedName>
        <fullName evidence="3">Hemolysin expression modulating protein</fullName>
    </recommendedName>
</protein>